<dbReference type="OrthoDB" id="2865458at2"/>
<comment type="caution">
    <text evidence="1">The sequence shown here is derived from an EMBL/GenBank/DDBJ whole genome shotgun (WGS) entry which is preliminary data.</text>
</comment>
<evidence type="ECO:0000313" key="2">
    <source>
        <dbReference type="Proteomes" id="UP000248214"/>
    </source>
</evidence>
<dbReference type="PROSITE" id="PS51257">
    <property type="entry name" value="PROKAR_LIPOPROTEIN"/>
    <property type="match status" value="1"/>
</dbReference>
<dbReference type="AlphaFoldDB" id="A0A323TAB8"/>
<accession>A0A323TAB8</accession>
<name>A0A323TAB8_9BACI</name>
<dbReference type="Proteomes" id="UP000248214">
    <property type="component" value="Unassembled WGS sequence"/>
</dbReference>
<reference evidence="1 2" key="1">
    <citation type="submission" date="2017-10" db="EMBL/GenBank/DDBJ databases">
        <title>Bacillus sp. nov., a halophilic bacterium isolated from a Keqin Lake.</title>
        <authorList>
            <person name="Wang H."/>
        </authorList>
    </citation>
    <scope>NUCLEOTIDE SEQUENCE [LARGE SCALE GENOMIC DNA]</scope>
    <source>
        <strain evidence="1 2">KQ-12</strain>
    </source>
</reference>
<evidence type="ECO:0000313" key="1">
    <source>
        <dbReference type="EMBL" id="PYZ92428.1"/>
    </source>
</evidence>
<dbReference type="RefSeq" id="WP_110611073.1">
    <property type="nucleotide sequence ID" value="NZ_PDOD01000004.1"/>
</dbReference>
<dbReference type="EMBL" id="PDOD01000004">
    <property type="protein sequence ID" value="PYZ92428.1"/>
    <property type="molecule type" value="Genomic_DNA"/>
</dbReference>
<keyword evidence="2" id="KW-1185">Reference proteome</keyword>
<protein>
    <submittedName>
        <fullName evidence="1">Uncharacterized protein</fullName>
    </submittedName>
</protein>
<sequence length="258" mass="30154">MHKLRAWFILITFLTVGCQGIESEELFEEDVRGQTLTFDISSGFFTLFVKDSSNDYLTFHSFQNIDSDYEVELYAISLTEDTKIFHPDFNTPQKYTDLPEDLIYHGDTMGISFKEEFTWVMQNKNSDYSDLYSFNPAYTAEEIHIQPMTLEDVKNLHAPNDANVSITVFHEDFQLSNAENELRSELNALRESREIHLSARDYYITARPFHSNYSRIEELDFSSFPTYLIVTKDGEMKTTGETEEVIQLLREFSKKKQD</sequence>
<proteinExistence type="predicted"/>
<organism evidence="1 2">
    <name type="scientific">Salipaludibacillus keqinensis</name>
    <dbReference type="NCBI Taxonomy" id="2045207"/>
    <lineage>
        <taxon>Bacteria</taxon>
        <taxon>Bacillati</taxon>
        <taxon>Bacillota</taxon>
        <taxon>Bacilli</taxon>
        <taxon>Bacillales</taxon>
        <taxon>Bacillaceae</taxon>
    </lineage>
</organism>
<gene>
    <name evidence="1" type="ORF">CR194_16505</name>
</gene>